<evidence type="ECO:0000313" key="2">
    <source>
        <dbReference type="EMBL" id="KAL1526262.1"/>
    </source>
</evidence>
<dbReference type="AlphaFoldDB" id="A0AB34JZF0"/>
<feature type="signal peptide" evidence="1">
    <location>
        <begin position="1"/>
        <end position="17"/>
    </location>
</feature>
<evidence type="ECO:0000313" key="3">
    <source>
        <dbReference type="Proteomes" id="UP001515480"/>
    </source>
</evidence>
<gene>
    <name evidence="2" type="ORF">AB1Y20_014981</name>
</gene>
<reference evidence="2 3" key="1">
    <citation type="journal article" date="2024" name="Science">
        <title>Giant polyketide synthase enzymes in the biosynthesis of giant marine polyether toxins.</title>
        <authorList>
            <person name="Fallon T.R."/>
            <person name="Shende V.V."/>
            <person name="Wierzbicki I.H."/>
            <person name="Pendleton A.L."/>
            <person name="Watervoot N.F."/>
            <person name="Auber R.P."/>
            <person name="Gonzalez D.J."/>
            <person name="Wisecaver J.H."/>
            <person name="Moore B.S."/>
        </authorList>
    </citation>
    <scope>NUCLEOTIDE SEQUENCE [LARGE SCALE GENOMIC DNA]</scope>
    <source>
        <strain evidence="2 3">12B1</strain>
    </source>
</reference>
<comment type="caution">
    <text evidence="2">The sequence shown here is derived from an EMBL/GenBank/DDBJ whole genome shotgun (WGS) entry which is preliminary data.</text>
</comment>
<protein>
    <recommendedName>
        <fullName evidence="4">Ubiquitinyl hydrolase 1</fullName>
    </recommendedName>
</protein>
<dbReference type="EMBL" id="JBGBPQ010000003">
    <property type="protein sequence ID" value="KAL1526262.1"/>
    <property type="molecule type" value="Genomic_DNA"/>
</dbReference>
<keyword evidence="1" id="KW-0732">Signal</keyword>
<proteinExistence type="predicted"/>
<evidence type="ECO:0008006" key="4">
    <source>
        <dbReference type="Google" id="ProtNLM"/>
    </source>
</evidence>
<organism evidence="2 3">
    <name type="scientific">Prymnesium parvum</name>
    <name type="common">Toxic golden alga</name>
    <dbReference type="NCBI Taxonomy" id="97485"/>
    <lineage>
        <taxon>Eukaryota</taxon>
        <taxon>Haptista</taxon>
        <taxon>Haptophyta</taxon>
        <taxon>Prymnesiophyceae</taxon>
        <taxon>Prymnesiales</taxon>
        <taxon>Prymnesiaceae</taxon>
        <taxon>Prymnesium</taxon>
    </lineage>
</organism>
<name>A0AB34JZF0_PRYPA</name>
<evidence type="ECO:0000256" key="1">
    <source>
        <dbReference type="SAM" id="SignalP"/>
    </source>
</evidence>
<sequence length="189" mass="21117">MPFLVLLPFLVLQDGLELSPSALLELEGLEKDLPAEQQTFLVWTISGSRTEGGYGSKLKADNVRLMLRAAFPGLRITDVDEEYELSISSREDKFKCVAFHVEPAMEAQMEEFLGSAKYQRVPGVTALQLDENLAQREVVFTVGVCVLEHFFQASPLAQENGWQPGEHDGRTRLMMYFKPGHAVLPCGSR</sequence>
<accession>A0AB34JZF0</accession>
<feature type="chain" id="PRO_5044276650" description="Ubiquitinyl hydrolase 1" evidence="1">
    <location>
        <begin position="18"/>
        <end position="189"/>
    </location>
</feature>
<keyword evidence="3" id="KW-1185">Reference proteome</keyword>
<dbReference type="Proteomes" id="UP001515480">
    <property type="component" value="Unassembled WGS sequence"/>
</dbReference>